<evidence type="ECO:0000313" key="4">
    <source>
        <dbReference type="Proteomes" id="UP000000239"/>
    </source>
</evidence>
<protein>
    <recommendedName>
        <fullName evidence="5">DUF2333 domain-containing protein</fullName>
    </recommendedName>
</protein>
<proteinExistence type="predicted"/>
<feature type="transmembrane region" description="Helical" evidence="2">
    <location>
        <begin position="21"/>
        <end position="45"/>
    </location>
</feature>
<reference evidence="3 4" key="1">
    <citation type="journal article" date="2011" name="Stand. Genomic Sci.">
        <title>Complete genome sequence of the halophilic and highly halotolerant Chromohalobacter salexigens type strain (1H11(T)).</title>
        <authorList>
            <person name="Copeland A."/>
            <person name="O'Connor K."/>
            <person name="Lucas S."/>
            <person name="Lapidus A."/>
            <person name="Berry K.W."/>
            <person name="Detter J.C."/>
            <person name="Del Rio T.G."/>
            <person name="Hammon N."/>
            <person name="Dalin E."/>
            <person name="Tice H."/>
            <person name="Pitluck S."/>
            <person name="Bruce D."/>
            <person name="Goodwin L."/>
            <person name="Han C."/>
            <person name="Tapia R."/>
            <person name="Saunders E."/>
            <person name="Schmutz J."/>
            <person name="Brettin T."/>
            <person name="Larimer F."/>
            <person name="Land M."/>
            <person name="Hauser L."/>
            <person name="Vargas C."/>
            <person name="Nieto J.J."/>
            <person name="Kyrpides N.C."/>
            <person name="Ivanova N."/>
            <person name="Goker M."/>
            <person name="Klenk H.P."/>
            <person name="Csonka L.N."/>
            <person name="Woyke T."/>
        </authorList>
    </citation>
    <scope>NUCLEOTIDE SEQUENCE [LARGE SCALE GENOMIC DNA]</scope>
    <source>
        <strain evidence="4">ATCC BAA-138 / DSM 3043 / CIP 106854 / NCIMB 13768 / 1H11</strain>
    </source>
</reference>
<dbReference type="InterPro" id="IPR016936">
    <property type="entry name" value="UCP029693"/>
</dbReference>
<keyword evidence="2" id="KW-1133">Transmembrane helix</keyword>
<keyword evidence="2" id="KW-0472">Membrane</keyword>
<dbReference type="OrthoDB" id="5821246at2"/>
<sequence length="361" mass="38930">MALFRKRERQQRNVLESPQYGWIWKPLVALLLIYLVVCLALGIWWSQRPDAFDVDAAVSVQRGGAEQSGAEAASAAPRPGETMTATTLTLLGTLLDKPGGYLRNDIAPPGLWLDNMPSWEQGVLGQVRAIGAALNDTIASDDDALQDAVEALDTRSGAWRFPSAEGRYQDARDTLRDYLARLGDQQAGFSQEAPALAAWLERVQTRLDRQTQRLAASVGHAERRGADLQGDENDKGGQETPWLRIDNVFFEARGNAWALMHLLEAAERDFAPAIEKAQMGSAFDQLIAELDASQARLWSPVVLNGSGFGMFANHSLTMASYTSRASQLIGEIRTALDAVGSGVGEAGSGESGAGESDAGES</sequence>
<dbReference type="eggNOG" id="COG5345">
    <property type="taxonomic scope" value="Bacteria"/>
</dbReference>
<dbReference type="Pfam" id="PF10095">
    <property type="entry name" value="DUF2333"/>
    <property type="match status" value="1"/>
</dbReference>
<keyword evidence="2" id="KW-0812">Transmembrane</keyword>
<name>Q1QV76_CHRI1</name>
<dbReference type="GeneID" id="95334994"/>
<dbReference type="EMBL" id="CP000285">
    <property type="protein sequence ID" value="ABE59632.1"/>
    <property type="molecule type" value="Genomic_DNA"/>
</dbReference>
<organism evidence="3 4">
    <name type="scientific">Chromohalobacter israelensis (strain ATCC BAA-138 / DSM 3043 / CIP 106854 / NCIMB 13768 / 1H11)</name>
    <name type="common">Chromohalobacter salexigens</name>
    <dbReference type="NCBI Taxonomy" id="290398"/>
    <lineage>
        <taxon>Bacteria</taxon>
        <taxon>Pseudomonadati</taxon>
        <taxon>Pseudomonadota</taxon>
        <taxon>Gammaproteobacteria</taxon>
        <taxon>Oceanospirillales</taxon>
        <taxon>Halomonadaceae</taxon>
        <taxon>Chromohalobacter</taxon>
    </lineage>
</organism>
<dbReference type="Proteomes" id="UP000000239">
    <property type="component" value="Chromosome"/>
</dbReference>
<dbReference type="PIRSF" id="PIRSF029693">
    <property type="entry name" value="UCP029693"/>
    <property type="match status" value="1"/>
</dbReference>
<accession>Q1QV76</accession>
<keyword evidence="4" id="KW-1185">Reference proteome</keyword>
<gene>
    <name evidence="3" type="ordered locus">Csal_2282</name>
</gene>
<evidence type="ECO:0000256" key="1">
    <source>
        <dbReference type="SAM" id="MobiDB-lite"/>
    </source>
</evidence>
<feature type="compositionally biased region" description="Basic and acidic residues" evidence="1">
    <location>
        <begin position="220"/>
        <end position="237"/>
    </location>
</feature>
<dbReference type="RefSeq" id="WP_011507578.1">
    <property type="nucleotide sequence ID" value="NC_007963.1"/>
</dbReference>
<dbReference type="KEGG" id="csa:Csal_2282"/>
<dbReference type="AlphaFoldDB" id="Q1QV76"/>
<evidence type="ECO:0000313" key="3">
    <source>
        <dbReference type="EMBL" id="ABE59632.1"/>
    </source>
</evidence>
<dbReference type="HOGENOM" id="CLU_857250_0_0_6"/>
<dbReference type="STRING" id="290398.Csal_2282"/>
<feature type="region of interest" description="Disordered" evidence="1">
    <location>
        <begin position="216"/>
        <end position="239"/>
    </location>
</feature>
<evidence type="ECO:0008006" key="5">
    <source>
        <dbReference type="Google" id="ProtNLM"/>
    </source>
</evidence>
<evidence type="ECO:0000256" key="2">
    <source>
        <dbReference type="SAM" id="Phobius"/>
    </source>
</evidence>